<dbReference type="Gene3D" id="3.90.226.10">
    <property type="entry name" value="2-enoyl-CoA Hydratase, Chain A, domain 1"/>
    <property type="match status" value="1"/>
</dbReference>
<dbReference type="OrthoDB" id="9802800at2"/>
<keyword evidence="3 7" id="KW-0645">Protease</keyword>
<evidence type="ECO:0000256" key="1">
    <source>
        <dbReference type="ARBA" id="ARBA00007039"/>
    </source>
</evidence>
<dbReference type="InterPro" id="IPR001907">
    <property type="entry name" value="ClpP"/>
</dbReference>
<comment type="subunit">
    <text evidence="7">Fourteen ClpP subunits assemble into 2 heptameric rings which stack back to back to give a disk-like structure with a central cavity, resembling the structure of eukaryotic proteasomes.</text>
</comment>
<dbReference type="CDD" id="cd07017">
    <property type="entry name" value="S14_ClpP_2"/>
    <property type="match status" value="1"/>
</dbReference>
<dbReference type="InterPro" id="IPR029045">
    <property type="entry name" value="ClpP/crotonase-like_dom_sf"/>
</dbReference>
<dbReference type="FunFam" id="3.90.226.10:FF:000001">
    <property type="entry name" value="ATP-dependent Clp protease proteolytic subunit"/>
    <property type="match status" value="1"/>
</dbReference>
<dbReference type="NCBIfam" id="NF009205">
    <property type="entry name" value="PRK12553.1"/>
    <property type="match status" value="1"/>
</dbReference>
<evidence type="ECO:0000313" key="13">
    <source>
        <dbReference type="EMBL" id="KYG60630.1"/>
    </source>
</evidence>
<evidence type="ECO:0000313" key="14">
    <source>
        <dbReference type="Proteomes" id="UP000075391"/>
    </source>
</evidence>
<dbReference type="PROSITE" id="PS00382">
    <property type="entry name" value="CLP_PROTEASE_HIS"/>
    <property type="match status" value="1"/>
</dbReference>
<dbReference type="SUPFAM" id="SSF52096">
    <property type="entry name" value="ClpP/crotonase"/>
    <property type="match status" value="1"/>
</dbReference>
<proteinExistence type="inferred from homology"/>
<dbReference type="PANTHER" id="PTHR10381:SF70">
    <property type="entry name" value="ATP-DEPENDENT CLP PROTEASE PROTEOLYTIC SUBUNIT"/>
    <property type="match status" value="1"/>
</dbReference>
<dbReference type="HAMAP" id="MF_00444">
    <property type="entry name" value="ClpP"/>
    <property type="match status" value="1"/>
</dbReference>
<evidence type="ECO:0000256" key="9">
    <source>
        <dbReference type="PROSITE-ProRule" id="PRU10086"/>
    </source>
</evidence>
<dbReference type="InterPro" id="IPR023562">
    <property type="entry name" value="ClpP/TepA"/>
</dbReference>
<evidence type="ECO:0000256" key="5">
    <source>
        <dbReference type="ARBA" id="ARBA00022825"/>
    </source>
</evidence>
<evidence type="ECO:0000256" key="7">
    <source>
        <dbReference type="HAMAP-Rule" id="MF_00444"/>
    </source>
</evidence>
<keyword evidence="2 7" id="KW-0963">Cytoplasm</keyword>
<dbReference type="GO" id="GO:0006515">
    <property type="term" value="P:protein quality control for misfolded or incompletely synthesized proteins"/>
    <property type="evidence" value="ECO:0007669"/>
    <property type="project" value="TreeGrafter"/>
</dbReference>
<evidence type="ECO:0000256" key="6">
    <source>
        <dbReference type="ARBA" id="ARBA00034021"/>
    </source>
</evidence>
<name>A0A150WCM3_BDEBC</name>
<dbReference type="GO" id="GO:0009368">
    <property type="term" value="C:endopeptidase Clp complex"/>
    <property type="evidence" value="ECO:0007669"/>
    <property type="project" value="TreeGrafter"/>
</dbReference>
<reference evidence="13 14" key="1">
    <citation type="submission" date="2016-03" db="EMBL/GenBank/DDBJ databases">
        <authorList>
            <person name="Ploux O."/>
        </authorList>
    </citation>
    <scope>NUCLEOTIDE SEQUENCE [LARGE SCALE GENOMIC DNA]</scope>
    <source>
        <strain evidence="13 14">BER2</strain>
    </source>
</reference>
<evidence type="ECO:0000256" key="8">
    <source>
        <dbReference type="PROSITE-ProRule" id="PRU10085"/>
    </source>
</evidence>
<dbReference type="GO" id="GO:0051117">
    <property type="term" value="F:ATPase binding"/>
    <property type="evidence" value="ECO:0007669"/>
    <property type="project" value="TreeGrafter"/>
</dbReference>
<feature type="active site" evidence="7 9">
    <location>
        <position position="123"/>
    </location>
</feature>
<dbReference type="PROSITE" id="PS00381">
    <property type="entry name" value="CLP_PROTEASE_SER"/>
    <property type="match status" value="1"/>
</dbReference>
<comment type="similarity">
    <text evidence="1 7 12">Belongs to the peptidase S14 family.</text>
</comment>
<dbReference type="GO" id="GO:0004176">
    <property type="term" value="F:ATP-dependent peptidase activity"/>
    <property type="evidence" value="ECO:0007669"/>
    <property type="project" value="InterPro"/>
</dbReference>
<protein>
    <recommendedName>
        <fullName evidence="7 12">ATP-dependent Clp protease proteolytic subunit</fullName>
        <ecNumber evidence="7 10">3.4.21.92</ecNumber>
    </recommendedName>
    <alternativeName>
        <fullName evidence="7">Endopeptidase Clp</fullName>
    </alternativeName>
</protein>
<organism evidence="13 14">
    <name type="scientific">Bdellovibrio bacteriovorus</name>
    <dbReference type="NCBI Taxonomy" id="959"/>
    <lineage>
        <taxon>Bacteria</taxon>
        <taxon>Pseudomonadati</taxon>
        <taxon>Bdellovibrionota</taxon>
        <taxon>Bdellovibrionia</taxon>
        <taxon>Bdellovibrionales</taxon>
        <taxon>Pseudobdellovibrionaceae</taxon>
        <taxon>Bdellovibrio</taxon>
    </lineage>
</organism>
<dbReference type="RefSeq" id="WP_063244905.1">
    <property type="nucleotide sequence ID" value="NZ_LUKF01000019.1"/>
</dbReference>
<dbReference type="AlphaFoldDB" id="A0A150WCM3"/>
<dbReference type="Pfam" id="PF00574">
    <property type="entry name" value="CLP_protease"/>
    <property type="match status" value="1"/>
</dbReference>
<comment type="caution">
    <text evidence="13">The sequence shown here is derived from an EMBL/GenBank/DDBJ whole genome shotgun (WGS) entry which is preliminary data.</text>
</comment>
<dbReference type="PRINTS" id="PR00127">
    <property type="entry name" value="CLPPROTEASEP"/>
</dbReference>
<evidence type="ECO:0000256" key="12">
    <source>
        <dbReference type="RuleBase" id="RU003567"/>
    </source>
</evidence>
<comment type="catalytic activity">
    <reaction evidence="6 7 9">
        <text>Hydrolysis of proteins to small peptides in the presence of ATP and magnesium. alpha-casein is the usual test substrate. In the absence of ATP, only oligopeptides shorter than five residues are hydrolyzed (such as succinyl-Leu-Tyr-|-NHMec, and Leu-Tyr-Leu-|-Tyr-Trp, in which cleavage of the -Tyr-|-Leu- and -Tyr-|-Trp bonds also occurs).</text>
        <dbReference type="EC" id="3.4.21.92"/>
    </reaction>
</comment>
<keyword evidence="4 7" id="KW-0378">Hydrolase</keyword>
<dbReference type="InterPro" id="IPR018215">
    <property type="entry name" value="ClpP_Ser_AS"/>
</dbReference>
<dbReference type="PANTHER" id="PTHR10381">
    <property type="entry name" value="ATP-DEPENDENT CLP PROTEASE PROTEOLYTIC SUBUNIT"/>
    <property type="match status" value="1"/>
</dbReference>
<feature type="active site" description="Nucleophile" evidence="7">
    <location>
        <position position="98"/>
    </location>
</feature>
<dbReference type="InterPro" id="IPR033135">
    <property type="entry name" value="ClpP_His_AS"/>
</dbReference>
<dbReference type="EMBL" id="LUKF01000019">
    <property type="protein sequence ID" value="KYG60630.1"/>
    <property type="molecule type" value="Genomic_DNA"/>
</dbReference>
<gene>
    <name evidence="7" type="primary">clpP</name>
    <name evidence="13" type="ORF">AZI85_11545</name>
</gene>
<evidence type="ECO:0000256" key="4">
    <source>
        <dbReference type="ARBA" id="ARBA00022801"/>
    </source>
</evidence>
<feature type="active site" evidence="8">
    <location>
        <position position="98"/>
    </location>
</feature>
<dbReference type="Proteomes" id="UP000075391">
    <property type="component" value="Unassembled WGS sequence"/>
</dbReference>
<dbReference type="NCBIfam" id="NF001368">
    <property type="entry name" value="PRK00277.1"/>
    <property type="match status" value="1"/>
</dbReference>
<evidence type="ECO:0000256" key="3">
    <source>
        <dbReference type="ARBA" id="ARBA00022670"/>
    </source>
</evidence>
<dbReference type="GO" id="GO:0004252">
    <property type="term" value="F:serine-type endopeptidase activity"/>
    <property type="evidence" value="ECO:0007669"/>
    <property type="project" value="UniProtKB-UniRule"/>
</dbReference>
<accession>A0A150WCM3</accession>
<sequence>MPINPYVIEQTSAGERSYDIYSRLLKDRIIILGSAVTDEVATSLIAQILFLEVNDPDKDIHLYINSPGGSVTAGMAIYDIMQFVKCDIATYCLGLAASMGSLLLTAGTPGKRFAMPNSRILLHQPHLGDGGLGGQVTDIEIHAKELVRTKKRMTEIYSLHTGKKADFLAKTMERDHYMSAEESKVFGVIDHVIPARKKLLKEAG</sequence>
<evidence type="ECO:0000256" key="11">
    <source>
        <dbReference type="RuleBase" id="RU000550"/>
    </source>
</evidence>
<evidence type="ECO:0000256" key="10">
    <source>
        <dbReference type="RuleBase" id="RU000549"/>
    </source>
</evidence>
<keyword evidence="5 7" id="KW-0720">Serine protease</keyword>
<dbReference type="GO" id="GO:0005737">
    <property type="term" value="C:cytoplasm"/>
    <property type="evidence" value="ECO:0007669"/>
    <property type="project" value="UniProtKB-SubCell"/>
</dbReference>
<comment type="subcellular location">
    <subcellularLocation>
        <location evidence="7">Cytoplasm</location>
    </subcellularLocation>
</comment>
<evidence type="ECO:0000256" key="2">
    <source>
        <dbReference type="ARBA" id="ARBA00022490"/>
    </source>
</evidence>
<comment type="function">
    <text evidence="7 11">Cleaves peptides in various proteins in a process that requires ATP hydrolysis. Has a chymotrypsin-like activity. Plays a major role in the degradation of misfolded proteins.</text>
</comment>
<dbReference type="EC" id="3.4.21.92" evidence="7 10"/>